<keyword evidence="2" id="KW-1185">Reference proteome</keyword>
<proteinExistence type="predicted"/>
<protein>
    <submittedName>
        <fullName evidence="1">Uncharacterized protein</fullName>
    </submittedName>
</protein>
<name>A0A4Y2QQ76_ARAVE</name>
<organism evidence="1 2">
    <name type="scientific">Araneus ventricosus</name>
    <name type="common">Orbweaver spider</name>
    <name type="synonym">Epeira ventricosa</name>
    <dbReference type="NCBI Taxonomy" id="182803"/>
    <lineage>
        <taxon>Eukaryota</taxon>
        <taxon>Metazoa</taxon>
        <taxon>Ecdysozoa</taxon>
        <taxon>Arthropoda</taxon>
        <taxon>Chelicerata</taxon>
        <taxon>Arachnida</taxon>
        <taxon>Araneae</taxon>
        <taxon>Araneomorphae</taxon>
        <taxon>Entelegynae</taxon>
        <taxon>Araneoidea</taxon>
        <taxon>Araneidae</taxon>
        <taxon>Araneus</taxon>
    </lineage>
</organism>
<dbReference type="Proteomes" id="UP000499080">
    <property type="component" value="Unassembled WGS sequence"/>
</dbReference>
<sequence length="100" mass="11432">MDRYLCQLCYTIVTCGEKHPCFFYKNDDNVYLLPDQVDKGSTRLDEAIENLSANLNDNFGILFPEAQQNDTEESEKLSTLLAESSRQVSLLNASEKKKDF</sequence>
<dbReference type="AlphaFoldDB" id="A0A4Y2QQ76"/>
<evidence type="ECO:0000313" key="1">
    <source>
        <dbReference type="EMBL" id="GBN65461.1"/>
    </source>
</evidence>
<comment type="caution">
    <text evidence="1">The sequence shown here is derived from an EMBL/GenBank/DDBJ whole genome shotgun (WGS) entry which is preliminary data.</text>
</comment>
<accession>A0A4Y2QQ76</accession>
<evidence type="ECO:0000313" key="2">
    <source>
        <dbReference type="Proteomes" id="UP000499080"/>
    </source>
</evidence>
<dbReference type="EMBL" id="BGPR01139920">
    <property type="protein sequence ID" value="GBN65461.1"/>
    <property type="molecule type" value="Genomic_DNA"/>
</dbReference>
<gene>
    <name evidence="1" type="ORF">AVEN_185812_1</name>
</gene>
<reference evidence="1 2" key="1">
    <citation type="journal article" date="2019" name="Sci. Rep.">
        <title>Orb-weaving spider Araneus ventricosus genome elucidates the spidroin gene catalogue.</title>
        <authorList>
            <person name="Kono N."/>
            <person name="Nakamura H."/>
            <person name="Ohtoshi R."/>
            <person name="Moran D.A.P."/>
            <person name="Shinohara A."/>
            <person name="Yoshida Y."/>
            <person name="Fujiwara M."/>
            <person name="Mori M."/>
            <person name="Tomita M."/>
            <person name="Arakawa K."/>
        </authorList>
    </citation>
    <scope>NUCLEOTIDE SEQUENCE [LARGE SCALE GENOMIC DNA]</scope>
</reference>